<dbReference type="Proteomes" id="UP000829398">
    <property type="component" value="Chromosome 6"/>
</dbReference>
<name>A0ACB8K1K8_CITSI</name>
<proteinExistence type="predicted"/>
<sequence>MTSAGIDGTKLLFVISEIHMWWKNSLWSRCRISISNFNIDWSSCNSILHKDAADDQTRKPILQLPSIDWGIAPYSFGMFMLDEFVNFLGFRGVCMLRHTLTLKYMQDFTFLFMTSGRDPGIIPRNAQPPELDESVDLNTPSIEWISNKDVKLPRTKDLIVNGHSVRVKFCDTCLLYRPPRASHCSICNNCIQKFDHHCPWVGQCIGLRNYVSFIFFISTSTFLCLYVFVFSWINIIRQEGDLSSIMRDDLLSVALIVYCFVAVWFVGGLTVFHFYLICTNQTTYENFRYRYDKKENPFNRGILKNIKELFFSKIPPSMINFRTWVTEDDDSVAGSAAAEFNEGFIGSKDKFDIEMGKYGKENDVQLPSILQNLDYSGIDDNLKKKEGNGADAFDPYFLPSEQVPKNSLRCSNERT</sequence>
<dbReference type="EMBL" id="CM039175">
    <property type="protein sequence ID" value="KAH9738658.1"/>
    <property type="molecule type" value="Genomic_DNA"/>
</dbReference>
<gene>
    <name evidence="1" type="ORF">KPL71_018861</name>
</gene>
<keyword evidence="2" id="KW-1185">Reference proteome</keyword>
<reference evidence="2" key="1">
    <citation type="journal article" date="2023" name="Hortic. Res.">
        <title>A chromosome-level phased genome enabling allele-level studies in sweet orange: a case study on citrus Huanglongbing tolerance.</title>
        <authorList>
            <person name="Wu B."/>
            <person name="Yu Q."/>
            <person name="Deng Z."/>
            <person name="Duan Y."/>
            <person name="Luo F."/>
            <person name="Gmitter F. Jr."/>
        </authorList>
    </citation>
    <scope>NUCLEOTIDE SEQUENCE [LARGE SCALE GENOMIC DNA]</scope>
    <source>
        <strain evidence="2">cv. Valencia</strain>
    </source>
</reference>
<evidence type="ECO:0000313" key="2">
    <source>
        <dbReference type="Proteomes" id="UP000829398"/>
    </source>
</evidence>
<accession>A0ACB8K1K8</accession>
<comment type="caution">
    <text evidence="1">The sequence shown here is derived from an EMBL/GenBank/DDBJ whole genome shotgun (WGS) entry which is preliminary data.</text>
</comment>
<protein>
    <submittedName>
        <fullName evidence="1">Uncharacterized protein</fullName>
    </submittedName>
</protein>
<organism evidence="1 2">
    <name type="scientific">Citrus sinensis</name>
    <name type="common">Sweet orange</name>
    <name type="synonym">Citrus aurantium var. sinensis</name>
    <dbReference type="NCBI Taxonomy" id="2711"/>
    <lineage>
        <taxon>Eukaryota</taxon>
        <taxon>Viridiplantae</taxon>
        <taxon>Streptophyta</taxon>
        <taxon>Embryophyta</taxon>
        <taxon>Tracheophyta</taxon>
        <taxon>Spermatophyta</taxon>
        <taxon>Magnoliopsida</taxon>
        <taxon>eudicotyledons</taxon>
        <taxon>Gunneridae</taxon>
        <taxon>Pentapetalae</taxon>
        <taxon>rosids</taxon>
        <taxon>malvids</taxon>
        <taxon>Sapindales</taxon>
        <taxon>Rutaceae</taxon>
        <taxon>Aurantioideae</taxon>
        <taxon>Citrus</taxon>
    </lineage>
</organism>
<evidence type="ECO:0000313" key="1">
    <source>
        <dbReference type="EMBL" id="KAH9738658.1"/>
    </source>
</evidence>